<dbReference type="AlphaFoldDB" id="A0A7J7DPP9"/>
<evidence type="ECO:0000256" key="4">
    <source>
        <dbReference type="ARBA" id="ARBA00022964"/>
    </source>
</evidence>
<proteinExistence type="inferred from homology"/>
<evidence type="ECO:0000313" key="7">
    <source>
        <dbReference type="Proteomes" id="UP000593562"/>
    </source>
</evidence>
<keyword evidence="4 6" id="KW-0560">Oxidoreductase</keyword>
<evidence type="ECO:0000256" key="3">
    <source>
        <dbReference type="ARBA" id="ARBA00022723"/>
    </source>
</evidence>
<dbReference type="Pfam" id="PF03055">
    <property type="entry name" value="RPE65"/>
    <property type="match status" value="1"/>
</dbReference>
<organism evidence="6 7">
    <name type="scientific">Tripterygium wilfordii</name>
    <name type="common">Thunder God vine</name>
    <dbReference type="NCBI Taxonomy" id="458696"/>
    <lineage>
        <taxon>Eukaryota</taxon>
        <taxon>Viridiplantae</taxon>
        <taxon>Streptophyta</taxon>
        <taxon>Embryophyta</taxon>
        <taxon>Tracheophyta</taxon>
        <taxon>Spermatophyta</taxon>
        <taxon>Magnoliopsida</taxon>
        <taxon>eudicotyledons</taxon>
        <taxon>Gunneridae</taxon>
        <taxon>Pentapetalae</taxon>
        <taxon>rosids</taxon>
        <taxon>fabids</taxon>
        <taxon>Celastrales</taxon>
        <taxon>Celastraceae</taxon>
        <taxon>Tripterygium</taxon>
    </lineage>
</organism>
<sequence>MASSSVVQLMISCSAKKPSLFTNFDHFIKSSIPSSTSLRAPGSGELVIMGVNATKPFLEVGVISADGNSLVHKADIKLNRCTLCHDIGVTERSISKPTNATIVLVWTMDLPQKARSPDLVQ</sequence>
<keyword evidence="4 6" id="KW-0223">Dioxygenase</keyword>
<dbReference type="Proteomes" id="UP000593562">
    <property type="component" value="Unassembled WGS sequence"/>
</dbReference>
<name>A0A7J7DPP9_TRIWF</name>
<accession>A0A7J7DPP9</accession>
<comment type="cofactor">
    <cofactor evidence="1">
        <name>Fe(2+)</name>
        <dbReference type="ChEBI" id="CHEBI:29033"/>
    </cofactor>
</comment>
<evidence type="ECO:0000256" key="1">
    <source>
        <dbReference type="ARBA" id="ARBA00001954"/>
    </source>
</evidence>
<comment type="caution">
    <text evidence="6">The sequence shown here is derived from an EMBL/GenBank/DDBJ whole genome shotgun (WGS) entry which is preliminary data.</text>
</comment>
<evidence type="ECO:0000256" key="2">
    <source>
        <dbReference type="ARBA" id="ARBA00006787"/>
    </source>
</evidence>
<keyword evidence="7" id="KW-1185">Reference proteome</keyword>
<reference evidence="6 7" key="1">
    <citation type="journal article" date="2020" name="Nat. Commun.">
        <title>Genome of Tripterygium wilfordii and identification of cytochrome P450 involved in triptolide biosynthesis.</title>
        <authorList>
            <person name="Tu L."/>
            <person name="Su P."/>
            <person name="Zhang Z."/>
            <person name="Gao L."/>
            <person name="Wang J."/>
            <person name="Hu T."/>
            <person name="Zhou J."/>
            <person name="Zhang Y."/>
            <person name="Zhao Y."/>
            <person name="Liu Y."/>
            <person name="Song Y."/>
            <person name="Tong Y."/>
            <person name="Lu Y."/>
            <person name="Yang J."/>
            <person name="Xu C."/>
            <person name="Jia M."/>
            <person name="Peters R.J."/>
            <person name="Huang L."/>
            <person name="Gao W."/>
        </authorList>
    </citation>
    <scope>NUCLEOTIDE SEQUENCE [LARGE SCALE GENOMIC DNA]</scope>
    <source>
        <strain evidence="7">cv. XIE 37</strain>
        <tissue evidence="6">Leaf</tissue>
    </source>
</reference>
<dbReference type="GO" id="GO:0051213">
    <property type="term" value="F:dioxygenase activity"/>
    <property type="evidence" value="ECO:0007669"/>
    <property type="project" value="UniProtKB-KW"/>
</dbReference>
<comment type="similarity">
    <text evidence="2">Belongs to the carotenoid oxygenase family.</text>
</comment>
<protein>
    <submittedName>
        <fullName evidence="6">Putative 9-cis-epoxycarotenoid dioxygenase</fullName>
    </submittedName>
</protein>
<evidence type="ECO:0000313" key="6">
    <source>
        <dbReference type="EMBL" id="KAF5748263.1"/>
    </source>
</evidence>
<keyword evidence="3" id="KW-0479">Metal-binding</keyword>
<keyword evidence="5" id="KW-0408">Iron</keyword>
<dbReference type="EMBL" id="JAAARO010000004">
    <property type="protein sequence ID" value="KAF5748263.1"/>
    <property type="molecule type" value="Genomic_DNA"/>
</dbReference>
<gene>
    <name evidence="6" type="ORF">HS088_TW04G00215</name>
</gene>
<dbReference type="InParanoid" id="A0A7J7DPP9"/>
<dbReference type="InterPro" id="IPR004294">
    <property type="entry name" value="Carotenoid_Oase"/>
</dbReference>
<evidence type="ECO:0000256" key="5">
    <source>
        <dbReference type="ARBA" id="ARBA00023004"/>
    </source>
</evidence>